<keyword evidence="2" id="KW-0238">DNA-binding</keyword>
<keyword evidence="1" id="KW-0805">Transcription regulation</keyword>
<dbReference type="SUPFAM" id="SSF48008">
    <property type="entry name" value="GntR ligand-binding domain-like"/>
    <property type="match status" value="1"/>
</dbReference>
<dbReference type="InterPro" id="IPR036390">
    <property type="entry name" value="WH_DNA-bd_sf"/>
</dbReference>
<comment type="caution">
    <text evidence="5">The sequence shown here is derived from an EMBL/GenBank/DDBJ whole genome shotgun (WGS) entry which is preliminary data.</text>
</comment>
<dbReference type="InterPro" id="IPR011711">
    <property type="entry name" value="GntR_C"/>
</dbReference>
<keyword evidence="3" id="KW-0804">Transcription</keyword>
<feature type="domain" description="HTH gntR-type" evidence="4">
    <location>
        <begin position="58"/>
        <end position="125"/>
    </location>
</feature>
<accession>A0ABT2ZA77</accession>
<evidence type="ECO:0000256" key="2">
    <source>
        <dbReference type="ARBA" id="ARBA00023125"/>
    </source>
</evidence>
<dbReference type="EMBL" id="JAOWKY010000001">
    <property type="protein sequence ID" value="MCV2867996.1"/>
    <property type="molecule type" value="Genomic_DNA"/>
</dbReference>
<dbReference type="SUPFAM" id="SSF46785">
    <property type="entry name" value="Winged helix' DNA-binding domain"/>
    <property type="match status" value="1"/>
</dbReference>
<evidence type="ECO:0000313" key="5">
    <source>
        <dbReference type="EMBL" id="MCV2867996.1"/>
    </source>
</evidence>
<dbReference type="Pfam" id="PF07729">
    <property type="entry name" value="FCD"/>
    <property type="match status" value="1"/>
</dbReference>
<dbReference type="InterPro" id="IPR008920">
    <property type="entry name" value="TF_FadR/GntR_C"/>
</dbReference>
<dbReference type="Gene3D" id="1.10.10.10">
    <property type="entry name" value="Winged helix-like DNA-binding domain superfamily/Winged helix DNA-binding domain"/>
    <property type="match status" value="1"/>
</dbReference>
<dbReference type="PANTHER" id="PTHR43537:SF39">
    <property type="entry name" value="HTH-TYPE TRANSCRIPTIONAL REGULATOR MCBR"/>
    <property type="match status" value="1"/>
</dbReference>
<dbReference type="Proteomes" id="UP001652542">
    <property type="component" value="Unassembled WGS sequence"/>
</dbReference>
<sequence length="269" mass="29485">MSSAGLSYCRHLIKIPAKIQYGKFRTQQLLCSPKTTILMVGSPSYERRSSLNADFHKPPTHEIVYRKIREMILFGELAPGQAVTIQGLVTDLDAGMTPVREAIRRLTAEGALQFQGNRRVSVPELTLAQLDELAFARQAIEPQLAFLAAQKITPAAISRLESIDDSLNAAVRRGDVKAYLEHNHRFHTTLYEQAEAGILFAIAQMLLLRGGPSLRVVCGRLGTNGLPDKHLQALSALRSGSPEAVANAIRDDVNQGIEQIRMTLSPPGV</sequence>
<protein>
    <submittedName>
        <fullName evidence="5">GntR family transcriptional regulator</fullName>
    </submittedName>
</protein>
<gene>
    <name evidence="5" type="ORF">OEW28_05090</name>
</gene>
<evidence type="ECO:0000256" key="3">
    <source>
        <dbReference type="ARBA" id="ARBA00023163"/>
    </source>
</evidence>
<evidence type="ECO:0000256" key="1">
    <source>
        <dbReference type="ARBA" id="ARBA00023015"/>
    </source>
</evidence>
<dbReference type="SMART" id="SM00895">
    <property type="entry name" value="FCD"/>
    <property type="match status" value="1"/>
</dbReference>
<evidence type="ECO:0000313" key="6">
    <source>
        <dbReference type="Proteomes" id="UP001652542"/>
    </source>
</evidence>
<proteinExistence type="predicted"/>
<dbReference type="PANTHER" id="PTHR43537">
    <property type="entry name" value="TRANSCRIPTIONAL REGULATOR, GNTR FAMILY"/>
    <property type="match status" value="1"/>
</dbReference>
<dbReference type="InterPro" id="IPR036388">
    <property type="entry name" value="WH-like_DNA-bd_sf"/>
</dbReference>
<organism evidence="5 6">
    <name type="scientific">Albidovulum marisflavi</name>
    <dbReference type="NCBI Taxonomy" id="2984159"/>
    <lineage>
        <taxon>Bacteria</taxon>
        <taxon>Pseudomonadati</taxon>
        <taxon>Pseudomonadota</taxon>
        <taxon>Alphaproteobacteria</taxon>
        <taxon>Rhodobacterales</taxon>
        <taxon>Paracoccaceae</taxon>
        <taxon>Albidovulum</taxon>
    </lineage>
</organism>
<dbReference type="PROSITE" id="PS50949">
    <property type="entry name" value="HTH_GNTR"/>
    <property type="match status" value="1"/>
</dbReference>
<keyword evidence="6" id="KW-1185">Reference proteome</keyword>
<dbReference type="RefSeq" id="WP_263733621.1">
    <property type="nucleotide sequence ID" value="NZ_JAOWKY010000001.1"/>
</dbReference>
<dbReference type="InterPro" id="IPR000524">
    <property type="entry name" value="Tscrpt_reg_HTH_GntR"/>
</dbReference>
<dbReference type="Pfam" id="PF00392">
    <property type="entry name" value="GntR"/>
    <property type="match status" value="1"/>
</dbReference>
<dbReference type="SMART" id="SM00345">
    <property type="entry name" value="HTH_GNTR"/>
    <property type="match status" value="1"/>
</dbReference>
<dbReference type="Gene3D" id="1.20.120.530">
    <property type="entry name" value="GntR ligand-binding domain-like"/>
    <property type="match status" value="1"/>
</dbReference>
<name>A0ABT2ZA77_9RHOB</name>
<evidence type="ECO:0000259" key="4">
    <source>
        <dbReference type="PROSITE" id="PS50949"/>
    </source>
</evidence>
<reference evidence="5 6" key="1">
    <citation type="submission" date="2022-10" db="EMBL/GenBank/DDBJ databases">
        <title>Defluviimonas sp. nov., isolated from ocean surface water.</title>
        <authorList>
            <person name="He W."/>
            <person name="Wang L."/>
            <person name="Zhang D.-F."/>
        </authorList>
    </citation>
    <scope>NUCLEOTIDE SEQUENCE [LARGE SCALE GENOMIC DNA]</scope>
    <source>
        <strain evidence="5 6">WL0002</strain>
    </source>
</reference>